<evidence type="ECO:0000256" key="1">
    <source>
        <dbReference type="SAM" id="MobiDB-lite"/>
    </source>
</evidence>
<proteinExistence type="predicted"/>
<sequence length="1157" mass="127139">MDIDWGKNLVRWHTCRRYPCLFGCHARDAHRSPVTARLSAELAAPASPPATAADVPPGLWHPLTIPAANDLLSAGGYGLRVERSTMGSLQLSGVGAGAGLPLGDDPNWSDLYRALVRLRRTRRVFDPAWLHRLTRSLAADRDTGGSVPLPADRADLLTSTRRQLAEDCFAAVLGPNRSVPFPAERITVSGPERTVQLQAAGPRERALRQLRGWERLSSIVESDPDLRMHCATQPVPAAVVDTGTGSAALTRIAEPAPAHPTHPGGTIAADLAMLLQPVGDGTPGLLRVVLDNRFERREDELEYFLEHFVRPLLRTFRLALDVHGIGLFALGGGGIAFELSPELQATGRVVVTDYLRVSHEPTRAEVSAGARALVETLDELSAGFSRLESARRESRVRRAIDRVIAEELRFLGPRTAELLSGEQPLQCYVHTVPEAQDAVLKSVLDRVQQRTRRRRWDDRLPQPAVVIDVDLCGLVPLQRILDAARSVSGPRSGAPGGILELAGPGTLPVLPNHAPATWHNFVALSGLRERYPSVDWEEVRSDFTRAFLARPREKLRTDSVNAGLARFVWDVQDAGGRVVFCTGRRERFREHTEEVLAAAGVPDATLLCLAEDGGRPPSELKVEKLRELGDVDVVAVFDDELANRIAVTKEFGGALPVAVEIPGLAAERLPVQPVADAAAVIATFETTPRPGTRSGQRLSNTHSLEELQIGALRKNRQAQRWAVHLTEQESLSIVDSVVADADRSAARTGRSAVAKFGIDERSEPEQVLAALHHVFTRKQFIKGSRANYQPADLRRDAEPFVRRGEPIEVVLLGFPVKQCLNRLKAGGPLPDFAELGAMARLRELQQAVSAVHRPGLHFNILTDGRHFRSRPHAITDAYQKKLREYVDLVGIGDRTTVEEIDAVAEQRLGLPGLKAEHAARVARYRRLLAESLRSFDIADNPLRTLELVHLRTAQLSEFAPHVIGLFREILMSLVYSVPVVVPAGTDRLEWSTAVYADIYNVTDQTVSAEVRQARCAVLRRAWHTVLRYMATMQVDEEFGYERMFPNRVRLTLSAVRKGCLGFTYLGGSGLLPWQGTGVLDDRGNVAVDFAISLLDQGFVPVYSPLLGPRQPWLMVPSQRTHLTGAIGAPVPAPRGSRTPPGIRLDPDFAARARLRRR</sequence>
<evidence type="ECO:0000313" key="3">
    <source>
        <dbReference type="Proteomes" id="UP000199529"/>
    </source>
</evidence>
<keyword evidence="3" id="KW-1185">Reference proteome</keyword>
<dbReference type="InterPro" id="IPR023214">
    <property type="entry name" value="HAD_sf"/>
</dbReference>
<protein>
    <submittedName>
        <fullName evidence="2">Pyoverdine/dityrosine biosynthesis protein</fullName>
    </submittedName>
</protein>
<dbReference type="PANTHER" id="PTHR37285">
    <property type="entry name" value="SPORE WALL MATURATION PROTEIN DIT1"/>
    <property type="match status" value="1"/>
</dbReference>
<name>A0A1H2S9C5_9PSEU</name>
<dbReference type="InterPro" id="IPR007817">
    <property type="entry name" value="Isocyanide_synthase_DIT1"/>
</dbReference>
<dbReference type="STRING" id="418495.SAMN05216215_1002144"/>
<accession>A0A1H2S9C5</accession>
<dbReference type="RefSeq" id="WP_245760883.1">
    <property type="nucleotide sequence ID" value="NZ_FNOK01000002.1"/>
</dbReference>
<dbReference type="PANTHER" id="PTHR37285:SF5">
    <property type="entry name" value="SPORE WALL MATURATION PROTEIN DIT1"/>
    <property type="match status" value="1"/>
</dbReference>
<gene>
    <name evidence="2" type="ORF">SAMN05216215_1002144</name>
</gene>
<feature type="region of interest" description="Disordered" evidence="1">
    <location>
        <begin position="1124"/>
        <end position="1143"/>
    </location>
</feature>
<dbReference type="Gene3D" id="3.40.50.1000">
    <property type="entry name" value="HAD superfamily/HAD-like"/>
    <property type="match status" value="1"/>
</dbReference>
<dbReference type="AlphaFoldDB" id="A0A1H2S9C5"/>
<organism evidence="2 3">
    <name type="scientific">Saccharopolyspora shandongensis</name>
    <dbReference type="NCBI Taxonomy" id="418495"/>
    <lineage>
        <taxon>Bacteria</taxon>
        <taxon>Bacillati</taxon>
        <taxon>Actinomycetota</taxon>
        <taxon>Actinomycetes</taxon>
        <taxon>Pseudonocardiales</taxon>
        <taxon>Pseudonocardiaceae</taxon>
        <taxon>Saccharopolyspora</taxon>
    </lineage>
</organism>
<dbReference type="Proteomes" id="UP000199529">
    <property type="component" value="Unassembled WGS sequence"/>
</dbReference>
<dbReference type="EMBL" id="FNOK01000002">
    <property type="protein sequence ID" value="SDW28165.1"/>
    <property type="molecule type" value="Genomic_DNA"/>
</dbReference>
<evidence type="ECO:0000313" key="2">
    <source>
        <dbReference type="EMBL" id="SDW28165.1"/>
    </source>
</evidence>
<reference evidence="3" key="1">
    <citation type="submission" date="2016-10" db="EMBL/GenBank/DDBJ databases">
        <authorList>
            <person name="Varghese N."/>
            <person name="Submissions S."/>
        </authorList>
    </citation>
    <scope>NUCLEOTIDE SEQUENCE [LARGE SCALE GENOMIC DNA]</scope>
    <source>
        <strain evidence="3">CGMCC 4.3530</strain>
    </source>
</reference>
<dbReference type="Pfam" id="PF05141">
    <property type="entry name" value="DIT1_PvcA"/>
    <property type="match status" value="1"/>
</dbReference>